<accession>A0A8S5R181</accession>
<dbReference type="EMBL" id="BK015795">
    <property type="protein sequence ID" value="DAE25247.1"/>
    <property type="molecule type" value="Genomic_DNA"/>
</dbReference>
<organism evidence="1">
    <name type="scientific">Siphoviridae sp. ctWWc42</name>
    <dbReference type="NCBI Taxonomy" id="2826361"/>
    <lineage>
        <taxon>Viruses</taxon>
        <taxon>Duplodnaviria</taxon>
        <taxon>Heunggongvirae</taxon>
        <taxon>Uroviricota</taxon>
        <taxon>Caudoviricetes</taxon>
    </lineage>
</organism>
<evidence type="ECO:0000313" key="1">
    <source>
        <dbReference type="EMBL" id="DAE25247.1"/>
    </source>
</evidence>
<reference evidence="1" key="1">
    <citation type="journal article" date="2021" name="Proc. Natl. Acad. Sci. U.S.A.">
        <title>A Catalog of Tens of Thousands of Viruses from Human Metagenomes Reveals Hidden Associations with Chronic Diseases.</title>
        <authorList>
            <person name="Tisza M.J."/>
            <person name="Buck C.B."/>
        </authorList>
    </citation>
    <scope>NUCLEOTIDE SEQUENCE</scope>
    <source>
        <strain evidence="1">CtWWc42</strain>
    </source>
</reference>
<protein>
    <submittedName>
        <fullName evidence="1">Uncharacterized protein</fullName>
    </submittedName>
</protein>
<proteinExistence type="predicted"/>
<sequence length="67" mass="7735">MRYNTKRKGFIMSKAVKITLACVVLFVILEGINCFIESQVHQCTVEHVVTYEELKAHDYAVGYPRKD</sequence>
<name>A0A8S5R181_9CAUD</name>